<sequence>MRIGKDVLAAGSMAALFLVAAVTAGVLQVTGHPVHAGAAPLFAHWLPHVGPGTPLVAVVAFLTCRYGPDLAQRLRWRPLLAASYATAVAWTLSLALVDGWQRGVAGRLTTGPEYLTEVPGVTSIPAMVRGFSDRILDGQPDSWTTHVSGHPPGALLVFTVLDRLGLSGGAWAGLVCIAVGGLTAVAVPVTVRLLGSDRAGRAAVPFVALFPGAVWIGVSADGLFAGVVATGTALLAYGVVRRASPAAFAAGLLLGLGAYLSYGLVLMAVVAVTVVAVALAGHRSGPRPSRRPGWHAAAWATAGVAVMAAAWTAAGFDWLTGYHLVTQRYYQGIAAHRPYAYWVWADLAILAVAAGPVAAAILRRAIVTAGAGLRSAAGPPQSLAAGPPQSLAVWPPQSSAAGPPQRFAVRRPRRYAAWPPLRFAGLAGQGVWLLPLAATAAILLADLSGYSKAEVERIWLPFTVWLMAGAALLPPTTQRRWLIAQALVAVAVNHIVLTVW</sequence>
<keyword evidence="1" id="KW-0812">Transmembrane</keyword>
<name>A0ABQ3ZAT8_9ACTN</name>
<feature type="transmembrane region" description="Helical" evidence="1">
    <location>
        <begin position="48"/>
        <end position="67"/>
    </location>
</feature>
<evidence type="ECO:0000313" key="2">
    <source>
        <dbReference type="EMBL" id="GIE06948.1"/>
    </source>
</evidence>
<feature type="transmembrane region" description="Helical" evidence="1">
    <location>
        <begin position="206"/>
        <end position="239"/>
    </location>
</feature>
<evidence type="ECO:0008006" key="4">
    <source>
        <dbReference type="Google" id="ProtNLM"/>
    </source>
</evidence>
<dbReference type="RefSeq" id="WP_203734808.1">
    <property type="nucleotide sequence ID" value="NZ_BAAATX010000028.1"/>
</dbReference>
<feature type="transmembrane region" description="Helical" evidence="1">
    <location>
        <begin position="170"/>
        <end position="194"/>
    </location>
</feature>
<keyword evidence="3" id="KW-1185">Reference proteome</keyword>
<feature type="transmembrane region" description="Helical" evidence="1">
    <location>
        <begin position="79"/>
        <end position="97"/>
    </location>
</feature>
<evidence type="ECO:0000313" key="3">
    <source>
        <dbReference type="Proteomes" id="UP000637628"/>
    </source>
</evidence>
<evidence type="ECO:0000256" key="1">
    <source>
        <dbReference type="SAM" id="Phobius"/>
    </source>
</evidence>
<dbReference type="Proteomes" id="UP000637628">
    <property type="component" value="Unassembled WGS sequence"/>
</dbReference>
<proteinExistence type="predicted"/>
<keyword evidence="1" id="KW-0472">Membrane</keyword>
<gene>
    <name evidence="2" type="ORF">Adu01nite_82980</name>
</gene>
<feature type="transmembrane region" description="Helical" evidence="1">
    <location>
        <begin position="259"/>
        <end position="281"/>
    </location>
</feature>
<accession>A0ABQ3ZAT8</accession>
<feature type="transmembrane region" description="Helical" evidence="1">
    <location>
        <begin position="457"/>
        <end position="474"/>
    </location>
</feature>
<feature type="transmembrane region" description="Helical" evidence="1">
    <location>
        <begin position="293"/>
        <end position="319"/>
    </location>
</feature>
<feature type="transmembrane region" description="Helical" evidence="1">
    <location>
        <begin position="423"/>
        <end position="445"/>
    </location>
</feature>
<feature type="transmembrane region" description="Helical" evidence="1">
    <location>
        <begin position="339"/>
        <end position="362"/>
    </location>
</feature>
<keyword evidence="1" id="KW-1133">Transmembrane helix</keyword>
<organism evidence="2 3">
    <name type="scientific">Paractinoplanes durhamensis</name>
    <dbReference type="NCBI Taxonomy" id="113563"/>
    <lineage>
        <taxon>Bacteria</taxon>
        <taxon>Bacillati</taxon>
        <taxon>Actinomycetota</taxon>
        <taxon>Actinomycetes</taxon>
        <taxon>Micromonosporales</taxon>
        <taxon>Micromonosporaceae</taxon>
        <taxon>Paractinoplanes</taxon>
    </lineage>
</organism>
<dbReference type="EMBL" id="BOML01000071">
    <property type="protein sequence ID" value="GIE06948.1"/>
    <property type="molecule type" value="Genomic_DNA"/>
</dbReference>
<reference evidence="2 3" key="1">
    <citation type="submission" date="2021-01" db="EMBL/GenBank/DDBJ databases">
        <title>Whole genome shotgun sequence of Actinoplanes durhamensis NBRC 14914.</title>
        <authorList>
            <person name="Komaki H."/>
            <person name="Tamura T."/>
        </authorList>
    </citation>
    <scope>NUCLEOTIDE SEQUENCE [LARGE SCALE GENOMIC DNA]</scope>
    <source>
        <strain evidence="2 3">NBRC 14914</strain>
    </source>
</reference>
<protein>
    <recommendedName>
        <fullName evidence="4">Integral membrane protein</fullName>
    </recommendedName>
</protein>
<comment type="caution">
    <text evidence="2">The sequence shown here is derived from an EMBL/GenBank/DDBJ whole genome shotgun (WGS) entry which is preliminary data.</text>
</comment>
<feature type="transmembrane region" description="Helical" evidence="1">
    <location>
        <begin position="481"/>
        <end position="499"/>
    </location>
</feature>